<feature type="compositionally biased region" description="Low complexity" evidence="6">
    <location>
        <begin position="529"/>
        <end position="550"/>
    </location>
</feature>
<proteinExistence type="inferred from homology"/>
<dbReference type="GO" id="GO:0005912">
    <property type="term" value="C:adherens junction"/>
    <property type="evidence" value="ECO:0007669"/>
    <property type="project" value="TreeGrafter"/>
</dbReference>
<protein>
    <submittedName>
        <fullName evidence="8">Partitioning defective 3</fullName>
    </submittedName>
</protein>
<feature type="region of interest" description="Disordered" evidence="6">
    <location>
        <begin position="1306"/>
        <end position="1352"/>
    </location>
</feature>
<feature type="compositionally biased region" description="Polar residues" evidence="6">
    <location>
        <begin position="1087"/>
        <end position="1100"/>
    </location>
</feature>
<dbReference type="Gene3D" id="3.10.20.90">
    <property type="entry name" value="Phosphatidylinositol 3-kinase Catalytic Subunit, Chain A, domain 1"/>
    <property type="match status" value="1"/>
</dbReference>
<dbReference type="Pfam" id="PF00595">
    <property type="entry name" value="PDZ"/>
    <property type="match status" value="3"/>
</dbReference>
<dbReference type="SUPFAM" id="SSF50156">
    <property type="entry name" value="PDZ domain-like"/>
    <property type="match status" value="3"/>
</dbReference>
<dbReference type="SMART" id="SM00228">
    <property type="entry name" value="PDZ"/>
    <property type="match status" value="3"/>
</dbReference>
<feature type="compositionally biased region" description="Polar residues" evidence="6">
    <location>
        <begin position="107"/>
        <end position="117"/>
    </location>
</feature>
<evidence type="ECO:0000313" key="9">
    <source>
        <dbReference type="Proteomes" id="UP000790347"/>
    </source>
</evidence>
<keyword evidence="9" id="KW-1185">Reference proteome</keyword>
<dbReference type="GO" id="GO:0051660">
    <property type="term" value="P:establishment of centrosome localization"/>
    <property type="evidence" value="ECO:0007669"/>
    <property type="project" value="TreeGrafter"/>
</dbReference>
<feature type="domain" description="PDZ" evidence="7">
    <location>
        <begin position="782"/>
        <end position="867"/>
    </location>
</feature>
<evidence type="ECO:0000256" key="3">
    <source>
        <dbReference type="ARBA" id="ARBA00022737"/>
    </source>
</evidence>
<evidence type="ECO:0000256" key="1">
    <source>
        <dbReference type="ARBA" id="ARBA00005358"/>
    </source>
</evidence>
<dbReference type="PROSITE" id="PS50106">
    <property type="entry name" value="PDZ"/>
    <property type="match status" value="3"/>
</dbReference>
<reference evidence="8" key="2">
    <citation type="journal article" date="2022" name="Res Sq">
        <title>Comparative Genomics Reveals Insights into the Divergent Evolution of Astigmatic Mites and Household Pest Adaptations.</title>
        <authorList>
            <person name="Xiong Q."/>
            <person name="Wan A.T.-Y."/>
            <person name="Liu X.-Y."/>
            <person name="Fung C.S.-H."/>
            <person name="Xiao X."/>
            <person name="Malainual N."/>
            <person name="Hou J."/>
            <person name="Wang L."/>
            <person name="Wang M."/>
            <person name="Yang K."/>
            <person name="Cui Y."/>
            <person name="Leung E."/>
            <person name="Nong W."/>
            <person name="Shin S.-K."/>
            <person name="Au S."/>
            <person name="Jeong K.Y."/>
            <person name="Chew F.T."/>
            <person name="Hui J."/>
            <person name="Leung T.F."/>
            <person name="Tungtrongchitr A."/>
            <person name="Zhong N."/>
            <person name="Liu Z."/>
            <person name="Tsui S."/>
        </authorList>
    </citation>
    <scope>NUCLEOTIDE SEQUENCE</scope>
    <source>
        <strain evidence="8">Derf</strain>
        <tissue evidence="8">Whole organism</tissue>
    </source>
</reference>
<evidence type="ECO:0000256" key="6">
    <source>
        <dbReference type="SAM" id="MobiDB-lite"/>
    </source>
</evidence>
<dbReference type="PANTHER" id="PTHR16484">
    <property type="entry name" value="PARTITIONING DEFECTIVE 3 RELATED"/>
    <property type="match status" value="1"/>
</dbReference>
<feature type="compositionally biased region" description="Basic and acidic residues" evidence="6">
    <location>
        <begin position="711"/>
        <end position="724"/>
    </location>
</feature>
<feature type="compositionally biased region" description="Basic and acidic residues" evidence="6">
    <location>
        <begin position="1129"/>
        <end position="1158"/>
    </location>
</feature>
<feature type="compositionally biased region" description="Polar residues" evidence="6">
    <location>
        <begin position="1027"/>
        <end position="1056"/>
    </location>
</feature>
<feature type="region of interest" description="Disordered" evidence="6">
    <location>
        <begin position="95"/>
        <end position="124"/>
    </location>
</feature>
<feature type="region of interest" description="Disordered" evidence="6">
    <location>
        <begin position="704"/>
        <end position="725"/>
    </location>
</feature>
<comment type="caution">
    <text evidence="8">The sequence shown here is derived from an EMBL/GenBank/DDBJ whole genome shotgun (WGS) entry which is preliminary data.</text>
</comment>
<dbReference type="EMBL" id="ASGP02000004">
    <property type="protein sequence ID" value="KAH9510834.1"/>
    <property type="molecule type" value="Genomic_DNA"/>
</dbReference>
<dbReference type="FunFam" id="2.30.42.10:FF:000011">
    <property type="entry name" value="partitioning defective 3 homolog isoform X1"/>
    <property type="match status" value="1"/>
</dbReference>
<feature type="domain" description="PDZ" evidence="7">
    <location>
        <begin position="905"/>
        <end position="982"/>
    </location>
</feature>
<keyword evidence="4" id="KW-0131">Cell cycle</keyword>
<dbReference type="Gene3D" id="2.30.42.10">
    <property type="match status" value="3"/>
</dbReference>
<dbReference type="GO" id="GO:0007155">
    <property type="term" value="P:cell adhesion"/>
    <property type="evidence" value="ECO:0007669"/>
    <property type="project" value="TreeGrafter"/>
</dbReference>
<feature type="compositionally biased region" description="Polar residues" evidence="6">
    <location>
        <begin position="1781"/>
        <end position="1792"/>
    </location>
</feature>
<feature type="compositionally biased region" description="Basic and acidic residues" evidence="6">
    <location>
        <begin position="1179"/>
        <end position="1192"/>
    </location>
</feature>
<dbReference type="CDD" id="cd23058">
    <property type="entry name" value="PDZ2_Par3-like"/>
    <property type="match status" value="1"/>
</dbReference>
<feature type="compositionally biased region" description="Low complexity" evidence="6">
    <location>
        <begin position="1469"/>
        <end position="1482"/>
    </location>
</feature>
<evidence type="ECO:0000313" key="8">
    <source>
        <dbReference type="EMBL" id="KAH9510834.1"/>
    </source>
</evidence>
<accession>A0A922L0R8</accession>
<evidence type="ECO:0000256" key="4">
    <source>
        <dbReference type="ARBA" id="ARBA00023306"/>
    </source>
</evidence>
<reference evidence="8" key="1">
    <citation type="submission" date="2013-05" db="EMBL/GenBank/DDBJ databases">
        <authorList>
            <person name="Yim A.K.Y."/>
            <person name="Chan T.F."/>
            <person name="Ji K.M."/>
            <person name="Liu X.Y."/>
            <person name="Zhou J.W."/>
            <person name="Li R.Q."/>
            <person name="Yang K.Y."/>
            <person name="Li J."/>
            <person name="Li M."/>
            <person name="Law P.T.W."/>
            <person name="Wu Y.L."/>
            <person name="Cai Z.L."/>
            <person name="Qin H."/>
            <person name="Bao Y."/>
            <person name="Leung R.K.K."/>
            <person name="Ng P.K.S."/>
            <person name="Zou J."/>
            <person name="Zhong X.J."/>
            <person name="Ran P.X."/>
            <person name="Zhong N.S."/>
            <person name="Liu Z.G."/>
            <person name="Tsui S.K.W."/>
        </authorList>
    </citation>
    <scope>NUCLEOTIDE SEQUENCE</scope>
    <source>
        <strain evidence="8">Derf</strain>
        <tissue evidence="8">Whole organism</tissue>
    </source>
</reference>
<dbReference type="InterPro" id="IPR052213">
    <property type="entry name" value="PAR3"/>
</dbReference>
<feature type="compositionally biased region" description="Low complexity" evidence="6">
    <location>
        <begin position="222"/>
        <end position="234"/>
    </location>
</feature>
<feature type="region of interest" description="Disordered" evidence="6">
    <location>
        <begin position="1737"/>
        <end position="1802"/>
    </location>
</feature>
<dbReference type="Proteomes" id="UP000790347">
    <property type="component" value="Unassembled WGS sequence"/>
</dbReference>
<feature type="domain" description="PDZ" evidence="7">
    <location>
        <begin position="593"/>
        <end position="669"/>
    </location>
</feature>
<dbReference type="GO" id="GO:0000226">
    <property type="term" value="P:microtubule cytoskeleton organization"/>
    <property type="evidence" value="ECO:0007669"/>
    <property type="project" value="TreeGrafter"/>
</dbReference>
<feature type="region of interest" description="Disordered" evidence="6">
    <location>
        <begin position="181"/>
        <end position="202"/>
    </location>
</feature>
<dbReference type="GO" id="GO:0051301">
    <property type="term" value="P:cell division"/>
    <property type="evidence" value="ECO:0007669"/>
    <property type="project" value="UniProtKB-KW"/>
</dbReference>
<dbReference type="GO" id="GO:0016324">
    <property type="term" value="C:apical plasma membrane"/>
    <property type="evidence" value="ECO:0007669"/>
    <property type="project" value="TreeGrafter"/>
</dbReference>
<evidence type="ECO:0000259" key="7">
    <source>
        <dbReference type="PROSITE" id="PS50106"/>
    </source>
</evidence>
<dbReference type="GO" id="GO:0005938">
    <property type="term" value="C:cell cortex"/>
    <property type="evidence" value="ECO:0007669"/>
    <property type="project" value="TreeGrafter"/>
</dbReference>
<keyword evidence="3" id="KW-0677">Repeat</keyword>
<sequence length="1884" mass="209413">MKVFINFGDVRCVVPVGDGSLTVSEVILLAIERYRKATSKPSSSSSSSTSSSTSNSQIIVHTLKTCRDGAILDPDDRLNDVADDREQLIAVFDEYQQHPLNHKNNDESPSSRLSCQDQHNDPNLAENMKMAPSIQNRQSIGSSSSSTTSSAKSNSTASYFLISQQQQISNHKMSTIYGHSISNKPPLPPQHYHSNSMSDSLLGNDPILIRRQQKHPNESSFLPHNRLSSPSSSLYHKHSRSTMDNKPPAVHCTTNNNKTTVTDCCLDEAVVMATDDDSCSNLSISDDPLDVEITVDDSSINTYSANIPAMLHVRHGSEPNLNRSFVHNSDDMIMDSNDHSHHHRRHTSNVVAVIVDDDNDDQMDAIKMNDLEQSNYHHHHHQYKATSKRWSTAIAIGDKTIGSATTKSTIKPSSHHHHMVSNYEHSDEDKSFSHSISPQSTKEEGYASEEQSANSQSDPPPPSHHHHHEHSSSTSPSGLNSPTMFQQQQSNFARGSGRLSMLAQNMDQWADAADRQLIKLQNSSHDTSNSKNHQPSSSSSVSHTHHSQQYAKLLQSQQLCDSSLGSMGSNSSQENDHPTIVDKQQQANRMTVIIDLTKQSGPLGIHVLPDSSDGSSSRLKRGLEIQSIEPGSRIDRDGRLNMGDIIIEIDGHPFAGLEFERAQELFRSALHANNQIQLSIIKSQVYCDNSKNQQTEQRLHQRFATNNDNDADSKHPSDTSKESESNMLFVEGEERFGPMTKLATVTATKKHSPQAVTTLIGYKPAASAIVIANTRRIGKKYHIQLKKGEYGLGFTITTRDNPAGGLSPIYIKTILPRGAAVQDGRLKPGDRLLEVCGIEMTGKSQEEAVKILRNLPSDSIVDLIVSRQEVEVSPSPLMPRQLPPEAENEPNCSSIKTEREVMTFQILLNDTGSAGLGISVKGKTLTADGRQQDSGIFIKSVLHGGAASKDGRLKQDDQLININGIPLSGKTNSEAMETLTRATIKSAHQITLTIARRVCHSPSHQVCALDSGDQSSSAHYPRHQHESSILSNDSYDMSFIHPNQTSIGDQSRNYDGNYSHEDSFRSSGENTVIYSKKSSIEMDGPNQAIQRSSDSNTPVSAQPPPSLNDSELSLNDSTGVEQSSISAAERFRRDGFGRQSMSEKRHAQLDAKTTDTYRRSKKAKEHPASSSNQNQQNRSIDHEKNLDDQTINKENIDIQTPISSSSANKKIKSPSSKNQILFSPVCCWKCQSPGSCPCRSKGELSPADIYRMNGSHSLQNARVISGHQQLLHQMVHNNGVNGSGPALRKSCSLESLQIMMQDLQKEQLQEQVSGSGNVPTSPPTTSRGYIDHRHQRSGSHYTSGGPIRMSKNYPSESFRAAVDRSYDIKNYLNTTNIQSVSEENDADDSISRPSTCPYRVGGGHSMASTNFTTETALTMQTTTTNTDDQAHLLKSTTSSAKKKKNSIFKSLFHFGSKKGRSKSMDPGKNSINNKNNNSPESSTICSASQSEEMKHFSPNYRHKYQQEQERINAQYRKLLEEQKQRQLQQQQQQQRHSGFVRNQLHPMHQSMPLSSSYRSKSGVSPRNQQQQQQQTSEPPQVYDVMNTVGVPHVQSKSSDSNNVKPMNAYIRSHHRIHPQESSAMFNDNNAKQTSENPRHMRINSQEFYVRQSMDRPTSRVTVPENINYGTYGMINNCNAQRLYGTANRLSVDPERTSYPQQHQHHYRQLSLRNPQHHRQISSSSAAAAAVNQNFYHPQQQPRGNHYGYEQQQQQSQLPARDQRSYTINSRSYPVNPYGQLVGTSKSPNNETTYGIVGQHHHQQQRTIPSNLTGLSTPQQHAQTSHSNMNIVRQQQPIYHSNQVQIYGTIYNNQAQSNGQPSQQQLYAMSTKLNYAPLSGLPPSH</sequence>
<feature type="region of interest" description="Disordered" evidence="6">
    <location>
        <begin position="1549"/>
        <end position="1580"/>
    </location>
</feature>
<feature type="region of interest" description="Disordered" evidence="6">
    <location>
        <begin position="523"/>
        <end position="550"/>
    </location>
</feature>
<dbReference type="GO" id="GO:0045197">
    <property type="term" value="P:establishment or maintenance of epithelial cell apical/basal polarity"/>
    <property type="evidence" value="ECO:0007669"/>
    <property type="project" value="TreeGrafter"/>
</dbReference>
<feature type="region of interest" description="Disordered" evidence="6">
    <location>
        <begin position="1456"/>
        <end position="1494"/>
    </location>
</feature>
<dbReference type="GO" id="GO:0035091">
    <property type="term" value="F:phosphatidylinositol binding"/>
    <property type="evidence" value="ECO:0007669"/>
    <property type="project" value="TreeGrafter"/>
</dbReference>
<feature type="coiled-coil region" evidence="5">
    <location>
        <begin position="1501"/>
        <end position="1536"/>
    </location>
</feature>
<feature type="compositionally biased region" description="Low complexity" evidence="6">
    <location>
        <begin position="472"/>
        <end position="483"/>
    </location>
</feature>
<dbReference type="PANTHER" id="PTHR16484:SF17">
    <property type="entry name" value="BAZOOKA, ISOFORM B"/>
    <property type="match status" value="1"/>
</dbReference>
<feature type="compositionally biased region" description="Low complexity" evidence="6">
    <location>
        <begin position="1107"/>
        <end position="1117"/>
    </location>
</feature>
<feature type="region of interest" description="Disordered" evidence="6">
    <location>
        <begin position="216"/>
        <end position="250"/>
    </location>
</feature>
<keyword evidence="2" id="KW-0132">Cell division</keyword>
<name>A0A922L0R8_DERFA</name>
<dbReference type="InterPro" id="IPR036034">
    <property type="entry name" value="PDZ_sf"/>
</dbReference>
<feature type="region of interest" description="Disordered" evidence="6">
    <location>
        <begin position="404"/>
        <end position="484"/>
    </location>
</feature>
<feature type="compositionally biased region" description="Polar residues" evidence="6">
    <location>
        <begin position="192"/>
        <end position="201"/>
    </location>
</feature>
<keyword evidence="5" id="KW-0175">Coiled coil</keyword>
<dbReference type="GO" id="GO:0043296">
    <property type="term" value="C:apical junction complex"/>
    <property type="evidence" value="ECO:0007669"/>
    <property type="project" value="TreeGrafter"/>
</dbReference>
<evidence type="ECO:0000256" key="5">
    <source>
        <dbReference type="SAM" id="Coils"/>
    </source>
</evidence>
<feature type="compositionally biased region" description="Polar residues" evidence="6">
    <location>
        <begin position="1309"/>
        <end position="1327"/>
    </location>
</feature>
<dbReference type="Pfam" id="PF12053">
    <property type="entry name" value="Par3_HAL_N_term"/>
    <property type="match status" value="1"/>
</dbReference>
<feature type="compositionally biased region" description="Polar residues" evidence="6">
    <location>
        <begin position="1065"/>
        <end position="1077"/>
    </location>
</feature>
<comment type="similarity">
    <text evidence="1">Belongs to the PAR3 family.</text>
</comment>
<feature type="compositionally biased region" description="Polar residues" evidence="6">
    <location>
        <begin position="1551"/>
        <end position="1567"/>
    </location>
</feature>
<dbReference type="GO" id="GO:0030010">
    <property type="term" value="P:establishment of cell polarity"/>
    <property type="evidence" value="ECO:0007669"/>
    <property type="project" value="TreeGrafter"/>
</dbReference>
<feature type="region of interest" description="Disordered" evidence="6">
    <location>
        <begin position="1692"/>
        <end position="1723"/>
    </location>
</feature>
<dbReference type="InterPro" id="IPR001478">
    <property type="entry name" value="PDZ"/>
</dbReference>
<dbReference type="GO" id="GO:0008104">
    <property type="term" value="P:intracellular protein localization"/>
    <property type="evidence" value="ECO:0007669"/>
    <property type="project" value="TreeGrafter"/>
</dbReference>
<gene>
    <name evidence="8" type="primary">PARD3</name>
    <name evidence="8" type="ORF">DERF_009334</name>
</gene>
<evidence type="ECO:0000256" key="2">
    <source>
        <dbReference type="ARBA" id="ARBA00022618"/>
    </source>
</evidence>
<dbReference type="InterPro" id="IPR021922">
    <property type="entry name" value="Par3/HAL_N"/>
</dbReference>
<organism evidence="8 9">
    <name type="scientific">Dermatophagoides farinae</name>
    <name type="common">American house dust mite</name>
    <dbReference type="NCBI Taxonomy" id="6954"/>
    <lineage>
        <taxon>Eukaryota</taxon>
        <taxon>Metazoa</taxon>
        <taxon>Ecdysozoa</taxon>
        <taxon>Arthropoda</taxon>
        <taxon>Chelicerata</taxon>
        <taxon>Arachnida</taxon>
        <taxon>Acari</taxon>
        <taxon>Acariformes</taxon>
        <taxon>Sarcoptiformes</taxon>
        <taxon>Astigmata</taxon>
        <taxon>Psoroptidia</taxon>
        <taxon>Analgoidea</taxon>
        <taxon>Pyroglyphidae</taxon>
        <taxon>Dermatophagoidinae</taxon>
        <taxon>Dermatophagoides</taxon>
    </lineage>
</organism>
<feature type="region of interest" description="Disordered" evidence="6">
    <location>
        <begin position="1006"/>
        <end position="1192"/>
    </location>
</feature>